<proteinExistence type="predicted"/>
<dbReference type="GO" id="GO:0008623">
    <property type="term" value="C:CHRAC"/>
    <property type="evidence" value="ECO:0007669"/>
    <property type="project" value="TreeGrafter"/>
</dbReference>
<name>A0A2N3N992_9PEZI</name>
<feature type="domain" description="Transcription factor CBF/NF-Y/archaeal histone" evidence="4">
    <location>
        <begin position="38"/>
        <end position="103"/>
    </location>
</feature>
<comment type="caution">
    <text evidence="5">The sequence shown here is derived from an EMBL/GenBank/DDBJ whole genome shotgun (WGS) entry which is preliminary data.</text>
</comment>
<dbReference type="GO" id="GO:0046982">
    <property type="term" value="F:protein heterodimerization activity"/>
    <property type="evidence" value="ECO:0007669"/>
    <property type="project" value="InterPro"/>
</dbReference>
<dbReference type="InterPro" id="IPR050568">
    <property type="entry name" value="Transcr_DNA_Rep_Reg"/>
</dbReference>
<dbReference type="PANTHER" id="PTHR10252">
    <property type="entry name" value="HISTONE-LIKE TRANSCRIPTION FACTOR CCAAT-RELATED"/>
    <property type="match status" value="1"/>
</dbReference>
<keyword evidence="2" id="KW-0539">Nucleus</keyword>
<dbReference type="Gene3D" id="1.10.20.10">
    <property type="entry name" value="Histone, subunit A"/>
    <property type="match status" value="1"/>
</dbReference>
<dbReference type="EMBL" id="NLAX01000010">
    <property type="protein sequence ID" value="PKS09000.1"/>
    <property type="molecule type" value="Genomic_DNA"/>
</dbReference>
<evidence type="ECO:0000256" key="3">
    <source>
        <dbReference type="SAM" id="MobiDB-lite"/>
    </source>
</evidence>
<dbReference type="GO" id="GO:0006261">
    <property type="term" value="P:DNA-templated DNA replication"/>
    <property type="evidence" value="ECO:0007669"/>
    <property type="project" value="TreeGrafter"/>
</dbReference>
<evidence type="ECO:0000313" key="5">
    <source>
        <dbReference type="EMBL" id="PKS09000.1"/>
    </source>
</evidence>
<accession>A0A2N3N992</accession>
<dbReference type="InterPro" id="IPR003958">
    <property type="entry name" value="CBFA_NFYB_domain"/>
</dbReference>
<protein>
    <recommendedName>
        <fullName evidence="4">Transcription factor CBF/NF-Y/archaeal histone domain-containing protein</fullName>
    </recommendedName>
</protein>
<keyword evidence="6" id="KW-1185">Reference proteome</keyword>
<evidence type="ECO:0000259" key="4">
    <source>
        <dbReference type="Pfam" id="PF00808"/>
    </source>
</evidence>
<dbReference type="InterPro" id="IPR009072">
    <property type="entry name" value="Histone-fold"/>
</dbReference>
<dbReference type="SUPFAM" id="SSF47113">
    <property type="entry name" value="Histone-fold"/>
    <property type="match status" value="1"/>
</dbReference>
<feature type="region of interest" description="Disordered" evidence="3">
    <location>
        <begin position="1"/>
        <end position="20"/>
    </location>
</feature>
<dbReference type="Pfam" id="PF00808">
    <property type="entry name" value="CBFD_NFYB_HMF"/>
    <property type="match status" value="1"/>
</dbReference>
<organism evidence="5 6">
    <name type="scientific">Lomentospora prolificans</name>
    <dbReference type="NCBI Taxonomy" id="41688"/>
    <lineage>
        <taxon>Eukaryota</taxon>
        <taxon>Fungi</taxon>
        <taxon>Dikarya</taxon>
        <taxon>Ascomycota</taxon>
        <taxon>Pezizomycotina</taxon>
        <taxon>Sordariomycetes</taxon>
        <taxon>Hypocreomycetidae</taxon>
        <taxon>Microascales</taxon>
        <taxon>Microascaceae</taxon>
        <taxon>Lomentospora</taxon>
    </lineage>
</organism>
<dbReference type="InParanoid" id="A0A2N3N992"/>
<feature type="region of interest" description="Disordered" evidence="3">
    <location>
        <begin position="166"/>
        <end position="196"/>
    </location>
</feature>
<dbReference type="AlphaFoldDB" id="A0A2N3N992"/>
<dbReference type="VEuPathDB" id="FungiDB:jhhlp_003613"/>
<comment type="subcellular location">
    <subcellularLocation>
        <location evidence="1">Nucleus</location>
    </subcellularLocation>
</comment>
<sequence length="196" mass="21194">MPYNTTAIPPRRQAEATGQTQLPSTLRAVNETDSSVVSRVKKIIATDPDIAICSNNAAFVITLASAFPQEMFVQHLAGAAYDATKLDSKLRKNVQYKDVANAVAANDNLEFLEDVVPKTHTYKSIKQKARETRAKINGELGVDEKPQANGKKQKLLVNGSGVIEISGTADEQSEDPNAQLELEANQAAGEDVPMKD</sequence>
<evidence type="ECO:0000256" key="1">
    <source>
        <dbReference type="ARBA" id="ARBA00004123"/>
    </source>
</evidence>
<dbReference type="PANTHER" id="PTHR10252:SF54">
    <property type="entry name" value="CHROMATIN ACCESSIBILITY COMPLEX PROTEIN 1"/>
    <property type="match status" value="1"/>
</dbReference>
<reference evidence="5 6" key="1">
    <citation type="journal article" date="2017" name="G3 (Bethesda)">
        <title>First Draft Genome Sequence of the Pathogenic Fungus Lomentospora prolificans (Formerly Scedosporium prolificans).</title>
        <authorList>
            <person name="Luo R."/>
            <person name="Zimin A."/>
            <person name="Workman R."/>
            <person name="Fan Y."/>
            <person name="Pertea G."/>
            <person name="Grossman N."/>
            <person name="Wear M.P."/>
            <person name="Jia B."/>
            <person name="Miller H."/>
            <person name="Casadevall A."/>
            <person name="Timp W."/>
            <person name="Zhang S.X."/>
            <person name="Salzberg S.L."/>
        </authorList>
    </citation>
    <scope>NUCLEOTIDE SEQUENCE [LARGE SCALE GENOMIC DNA]</scope>
    <source>
        <strain evidence="5 6">JHH-5317</strain>
    </source>
</reference>
<dbReference type="CDD" id="cd23645">
    <property type="entry name" value="HFD_Dpb3-like"/>
    <property type="match status" value="1"/>
</dbReference>
<gene>
    <name evidence="5" type="ORF">jhhlp_003613</name>
</gene>
<dbReference type="STRING" id="41688.A0A2N3N992"/>
<evidence type="ECO:0000256" key="2">
    <source>
        <dbReference type="ARBA" id="ARBA00023242"/>
    </source>
</evidence>
<dbReference type="OrthoDB" id="636685at2759"/>
<evidence type="ECO:0000313" key="6">
    <source>
        <dbReference type="Proteomes" id="UP000233524"/>
    </source>
</evidence>
<dbReference type="Proteomes" id="UP000233524">
    <property type="component" value="Unassembled WGS sequence"/>
</dbReference>